<organism evidence="1 2">
    <name type="scientific">Marine Group I thaumarchaeote SCGC AAA799-B03</name>
    <dbReference type="NCBI Taxonomy" id="1502289"/>
    <lineage>
        <taxon>Archaea</taxon>
        <taxon>Nitrososphaerota</taxon>
        <taxon>Marine Group I</taxon>
    </lineage>
</organism>
<comment type="caution">
    <text evidence="1">The sequence shown here is derived from an EMBL/GenBank/DDBJ whole genome shotgun (WGS) entry which is preliminary data.</text>
</comment>
<gene>
    <name evidence="1" type="ORF">AAA799B03_01097</name>
</gene>
<name>A0A087S6L1_9ARCH</name>
<evidence type="ECO:0000313" key="2">
    <source>
        <dbReference type="Proteomes" id="UP000029384"/>
    </source>
</evidence>
<reference evidence="1 2" key="1">
    <citation type="submission" date="2014-06" db="EMBL/GenBank/DDBJ databases">
        <authorList>
            <person name="Ngugi D.K."/>
            <person name="Blom J."/>
            <person name="Alam I."/>
            <person name="Rashid M."/>
            <person name="Baalawi W."/>
            <person name="Zhang G."/>
            <person name="Hikmawan T."/>
            <person name="Guan Y."/>
            <person name="Antunes A."/>
            <person name="Siam R."/>
            <person name="El-Dorry H."/>
            <person name="Bajic V."/>
            <person name="Stingl U."/>
        </authorList>
    </citation>
    <scope>NUCLEOTIDE SEQUENCE [LARGE SCALE GENOMIC DNA]</scope>
    <source>
        <strain evidence="1">SCGC AAA799-B03</strain>
    </source>
</reference>
<accession>A0A087S6L1</accession>
<proteinExistence type="predicted"/>
<dbReference type="AlphaFoldDB" id="A0A087S6L1"/>
<dbReference type="EMBL" id="JOTA01000026">
    <property type="protein sequence ID" value="KFM21365.1"/>
    <property type="molecule type" value="Genomic_DNA"/>
</dbReference>
<dbReference type="Proteomes" id="UP000029384">
    <property type="component" value="Unassembled WGS sequence"/>
</dbReference>
<protein>
    <submittedName>
        <fullName evidence="1">Uncharacterized protein</fullName>
    </submittedName>
</protein>
<keyword evidence="2" id="KW-1185">Reference proteome</keyword>
<evidence type="ECO:0000313" key="1">
    <source>
        <dbReference type="EMBL" id="KFM21365.1"/>
    </source>
</evidence>
<sequence>MKFSANYFSEIKIQSLAELDVTRITKQEATDKEPVLSWCNGLLFNYSFSEKNPEESDGIIRFDYFYFAKSEKIESSKWNGHAVEVHDFSGIPLFEEITKKIKETKNAIR</sequence>